<dbReference type="Gene3D" id="3.40.50.300">
    <property type="entry name" value="P-loop containing nucleotide triphosphate hydrolases"/>
    <property type="match status" value="1"/>
</dbReference>
<comment type="subcellular location">
    <subcellularLocation>
        <location evidence="1">Cytoplasm</location>
    </subcellularLocation>
</comment>
<comment type="similarity">
    <text evidence="2">Belongs to the TRAFAC class translation factor GTPase superfamily. Classic translation factor GTPase family. EF-Tu/EF-1A subfamily.</text>
</comment>
<dbReference type="SUPFAM" id="SSF50447">
    <property type="entry name" value="Translation proteins"/>
    <property type="match status" value="1"/>
</dbReference>
<dbReference type="PANTHER" id="PTHR23115">
    <property type="entry name" value="TRANSLATION FACTOR"/>
    <property type="match status" value="1"/>
</dbReference>
<dbReference type="InterPro" id="IPR009000">
    <property type="entry name" value="Transl_B-barrel_sf"/>
</dbReference>
<evidence type="ECO:0000259" key="6">
    <source>
        <dbReference type="PROSITE" id="PS51722"/>
    </source>
</evidence>
<keyword evidence="5" id="KW-0342">GTP-binding</keyword>
<dbReference type="AlphaFoldDB" id="A0A6P6RUF4"/>
<proteinExistence type="inferred from homology"/>
<dbReference type="Pfam" id="PF03144">
    <property type="entry name" value="GTP_EFTU_D2"/>
    <property type="match status" value="1"/>
</dbReference>
<evidence type="ECO:0000256" key="2">
    <source>
        <dbReference type="ARBA" id="ARBA00007249"/>
    </source>
</evidence>
<dbReference type="InterPro" id="IPR031157">
    <property type="entry name" value="G_TR_CS"/>
</dbReference>
<feature type="domain" description="Tr-type G" evidence="6">
    <location>
        <begin position="6"/>
        <end position="241"/>
    </location>
</feature>
<evidence type="ECO:0000256" key="3">
    <source>
        <dbReference type="ARBA" id="ARBA00022490"/>
    </source>
</evidence>
<protein>
    <submittedName>
        <fullName evidence="8">Eukaryotic peptide chain release factor GTP-binding subunit ERF3A</fullName>
    </submittedName>
</protein>
<dbReference type="SUPFAM" id="SSF52540">
    <property type="entry name" value="P-loop containing nucleoside triphosphate hydrolases"/>
    <property type="match status" value="1"/>
</dbReference>
<dbReference type="InterPro" id="IPR004161">
    <property type="entry name" value="EFTu-like_2"/>
</dbReference>
<sequence length="443" mass="49010">MKPDPRPHLNIVFIGHVDAGKSTTCGNILYLTGGVDSRTIEKYEREAKEKNRDSWFLAFVMDTNEEERQKGKTVEVGRAYFSTPNRRFTLLDAPGHKAFVPNMIEGAAQADIGVLIISSRKGEFETGFEKGGQTREHTLLAKTLGVCQLVVAVNKMDESTCQWNEERYREIIRKTKAFFQGCGFVLGKNLVYIPISGLAGQNLKCHVSRKDSPCFDAKASWYSAEEPTLFEVLDGLTPPPRKPNAALRIPILDGYKDNGVTALGKVEAGTVTFGMTVVLMPNKKRVKVSGIYIDEDDVGYASVGENVRIKLLGCEEDALYSGAVLCCPEAPCPVASKILAYVKVMELLEHRPLLTAGYTCIMHVHTAREEVMLGKLHESSDGKKKKTNPQFVKSDCLVSIEILLSKPMCVEEYEACSQLGRFTLRDEGKTIAAGRITKILEFA</sequence>
<dbReference type="FunFam" id="3.40.50.300:FF:001202">
    <property type="entry name" value="Translation elongation factor EF-1 subunit alpha"/>
    <property type="match status" value="1"/>
</dbReference>
<dbReference type="GO" id="GO:0005737">
    <property type="term" value="C:cytoplasm"/>
    <property type="evidence" value="ECO:0007669"/>
    <property type="project" value="UniProtKB-SubCell"/>
</dbReference>
<dbReference type="CDD" id="cd01883">
    <property type="entry name" value="EF1_alpha"/>
    <property type="match status" value="1"/>
</dbReference>
<dbReference type="GO" id="GO:0003924">
    <property type="term" value="F:GTPase activity"/>
    <property type="evidence" value="ECO:0007669"/>
    <property type="project" value="InterPro"/>
</dbReference>
<name>A0A6P6RUF4_9EIME</name>
<gene>
    <name evidence="8" type="primary">LOC34618756</name>
</gene>
<dbReference type="InterPro" id="IPR050100">
    <property type="entry name" value="TRAFAC_GTPase_members"/>
</dbReference>
<dbReference type="SUPFAM" id="SSF50465">
    <property type="entry name" value="EF-Tu/eEF-1alpha/eIF2-gamma C-terminal domain"/>
    <property type="match status" value="1"/>
</dbReference>
<dbReference type="PROSITE" id="PS00301">
    <property type="entry name" value="G_TR_1"/>
    <property type="match status" value="1"/>
</dbReference>
<keyword evidence="4" id="KW-0547">Nucleotide-binding</keyword>
<evidence type="ECO:0000256" key="1">
    <source>
        <dbReference type="ARBA" id="ARBA00004496"/>
    </source>
</evidence>
<keyword evidence="3" id="KW-0963">Cytoplasm</keyword>
<dbReference type="Pfam" id="PF22594">
    <property type="entry name" value="GTP-eEF1A_C"/>
    <property type="match status" value="1"/>
</dbReference>
<dbReference type="GO" id="GO:0005525">
    <property type="term" value="F:GTP binding"/>
    <property type="evidence" value="ECO:0007669"/>
    <property type="project" value="UniProtKB-KW"/>
</dbReference>
<organism evidence="7 8">
    <name type="scientific">Cyclospora cayetanensis</name>
    <dbReference type="NCBI Taxonomy" id="88456"/>
    <lineage>
        <taxon>Eukaryota</taxon>
        <taxon>Sar</taxon>
        <taxon>Alveolata</taxon>
        <taxon>Apicomplexa</taxon>
        <taxon>Conoidasida</taxon>
        <taxon>Coccidia</taxon>
        <taxon>Eucoccidiorida</taxon>
        <taxon>Eimeriorina</taxon>
        <taxon>Eimeriidae</taxon>
        <taxon>Cyclospora</taxon>
    </lineage>
</organism>
<dbReference type="Gene3D" id="2.40.30.10">
    <property type="entry name" value="Translation factors"/>
    <property type="match status" value="2"/>
</dbReference>
<dbReference type="Proteomes" id="UP000515125">
    <property type="component" value="Unplaced"/>
</dbReference>
<dbReference type="OrthoDB" id="342024at2759"/>
<dbReference type="PRINTS" id="PR00315">
    <property type="entry name" value="ELONGATNFCT"/>
</dbReference>
<dbReference type="GeneID" id="34618756"/>
<dbReference type="CDD" id="cd04089">
    <property type="entry name" value="eRF3_II"/>
    <property type="match status" value="1"/>
</dbReference>
<dbReference type="InterPro" id="IPR054696">
    <property type="entry name" value="GTP-eEF1A_C"/>
</dbReference>
<evidence type="ECO:0000256" key="5">
    <source>
        <dbReference type="ARBA" id="ARBA00023134"/>
    </source>
</evidence>
<accession>A0A6P6RUF4</accession>
<keyword evidence="7" id="KW-1185">Reference proteome</keyword>
<dbReference type="PROSITE" id="PS51722">
    <property type="entry name" value="G_TR_2"/>
    <property type="match status" value="1"/>
</dbReference>
<evidence type="ECO:0000313" key="7">
    <source>
        <dbReference type="Proteomes" id="UP000515125"/>
    </source>
</evidence>
<dbReference type="RefSeq" id="XP_026191476.1">
    <property type="nucleotide sequence ID" value="XM_026335691.1"/>
</dbReference>
<reference evidence="8" key="1">
    <citation type="submission" date="2025-08" db="UniProtKB">
        <authorList>
            <consortium name="RefSeq"/>
        </authorList>
    </citation>
    <scope>IDENTIFICATION</scope>
</reference>
<dbReference type="FunFam" id="2.40.30.10:FF:000020">
    <property type="entry name" value="Translation elongation factor EF-1"/>
    <property type="match status" value="1"/>
</dbReference>
<dbReference type="InterPro" id="IPR027417">
    <property type="entry name" value="P-loop_NTPase"/>
</dbReference>
<dbReference type="CDD" id="cd03704">
    <property type="entry name" value="eRF3_C_III"/>
    <property type="match status" value="1"/>
</dbReference>
<evidence type="ECO:0000256" key="4">
    <source>
        <dbReference type="ARBA" id="ARBA00022741"/>
    </source>
</evidence>
<dbReference type="Pfam" id="PF00009">
    <property type="entry name" value="GTP_EFTU"/>
    <property type="match status" value="1"/>
</dbReference>
<dbReference type="InterPro" id="IPR009001">
    <property type="entry name" value="Transl_elong_EF1A/Init_IF2_C"/>
</dbReference>
<dbReference type="InterPro" id="IPR000795">
    <property type="entry name" value="T_Tr_GTP-bd_dom"/>
</dbReference>
<evidence type="ECO:0000313" key="8">
    <source>
        <dbReference type="RefSeq" id="XP_026191476.1"/>
    </source>
</evidence>